<evidence type="ECO:0000256" key="4">
    <source>
        <dbReference type="ARBA" id="ARBA00023163"/>
    </source>
</evidence>
<name>A0A8K0DLM8_9ROSA</name>
<dbReference type="Gene3D" id="1.20.5.170">
    <property type="match status" value="1"/>
</dbReference>
<feature type="coiled-coil region" evidence="6">
    <location>
        <begin position="193"/>
        <end position="220"/>
    </location>
</feature>
<dbReference type="PANTHER" id="PTHR13690">
    <property type="entry name" value="TRANSCRIPTION FACTOR POSF21-RELATED"/>
    <property type="match status" value="1"/>
</dbReference>
<feature type="region of interest" description="Disordered" evidence="7">
    <location>
        <begin position="1"/>
        <end position="57"/>
    </location>
</feature>
<proteinExistence type="predicted"/>
<keyword evidence="2" id="KW-0805">Transcription regulation</keyword>
<sequence length="378" mass="41787">MEIQDPLNPDPDPNPSSDNKVSRAQRPNATTASFPNPNPNPSLPFRGSYHRRSQSEVHFRLPEDIDLLSDPFDAPSASFEELASEDDLFCTYMDIEKFGSKLDDGSAQKPDNAGGSGSGAVHTESGDGGDVGDGEKNSRPRHRHSNSVDGSSIVDTIEAKKAMAPDKLAELWTIDPKRAKRILANRQSAARSKERKARYITELERKVQTLQTEATTLSAQLTLFQRDTTGLTTENTELKLRLQAMEQQAQLRDALNDALKKEVERLKVATGEILTHTDTYNFGMHQMTYAQASFFTNQPQPGSGDPHNIQMPQFRQFQSNMSTPHQPSLGASHSHACSEMLQQDPIGRLQGLDISSRGSHLVKREGTSISASERSTRF</sequence>
<comment type="subcellular location">
    <subcellularLocation>
        <location evidence="1">Nucleus</location>
    </subcellularLocation>
</comment>
<dbReference type="Pfam" id="PF00170">
    <property type="entry name" value="bZIP_1"/>
    <property type="match status" value="1"/>
</dbReference>
<dbReference type="InterPro" id="IPR044759">
    <property type="entry name" value="bZIP_RF2"/>
</dbReference>
<feature type="compositionally biased region" description="Polar residues" evidence="7">
    <location>
        <begin position="367"/>
        <end position="378"/>
    </location>
</feature>
<dbReference type="SUPFAM" id="SSF57959">
    <property type="entry name" value="Leucine zipper domain"/>
    <property type="match status" value="1"/>
</dbReference>
<keyword evidence="3" id="KW-0238">DNA-binding</keyword>
<evidence type="ECO:0000259" key="8">
    <source>
        <dbReference type="PROSITE" id="PS50217"/>
    </source>
</evidence>
<dbReference type="EMBL" id="VOIH02000011">
    <property type="protein sequence ID" value="KAF3433280.1"/>
    <property type="molecule type" value="Genomic_DNA"/>
</dbReference>
<evidence type="ECO:0000256" key="3">
    <source>
        <dbReference type="ARBA" id="ARBA00023125"/>
    </source>
</evidence>
<keyword evidence="4" id="KW-0804">Transcription</keyword>
<evidence type="ECO:0000256" key="7">
    <source>
        <dbReference type="SAM" id="MobiDB-lite"/>
    </source>
</evidence>
<evidence type="ECO:0000256" key="1">
    <source>
        <dbReference type="ARBA" id="ARBA00004123"/>
    </source>
</evidence>
<dbReference type="AlphaFoldDB" id="A0A8K0DLM8"/>
<dbReference type="GO" id="GO:0003677">
    <property type="term" value="F:DNA binding"/>
    <property type="evidence" value="ECO:0007669"/>
    <property type="project" value="UniProtKB-KW"/>
</dbReference>
<feature type="domain" description="BZIP" evidence="8">
    <location>
        <begin position="175"/>
        <end position="238"/>
    </location>
</feature>
<dbReference type="GO" id="GO:0003700">
    <property type="term" value="F:DNA-binding transcription factor activity"/>
    <property type="evidence" value="ECO:0007669"/>
    <property type="project" value="InterPro"/>
</dbReference>
<evidence type="ECO:0000313" key="9">
    <source>
        <dbReference type="EMBL" id="KAF3433280.1"/>
    </source>
</evidence>
<dbReference type="InterPro" id="IPR046347">
    <property type="entry name" value="bZIP_sf"/>
</dbReference>
<gene>
    <name evidence="9" type="ORF">FNV43_RR24382</name>
</gene>
<keyword evidence="5" id="KW-0539">Nucleus</keyword>
<keyword evidence="6" id="KW-0175">Coiled coil</keyword>
<comment type="caution">
    <text evidence="9">The sequence shown here is derived from an EMBL/GenBank/DDBJ whole genome shotgun (WGS) entry which is preliminary data.</text>
</comment>
<evidence type="ECO:0000256" key="5">
    <source>
        <dbReference type="ARBA" id="ARBA00023242"/>
    </source>
</evidence>
<evidence type="ECO:0000256" key="2">
    <source>
        <dbReference type="ARBA" id="ARBA00023015"/>
    </source>
</evidence>
<dbReference type="SMART" id="SM00338">
    <property type="entry name" value="BRLZ"/>
    <property type="match status" value="1"/>
</dbReference>
<evidence type="ECO:0000256" key="6">
    <source>
        <dbReference type="SAM" id="Coils"/>
    </source>
</evidence>
<dbReference type="PROSITE" id="PS50217">
    <property type="entry name" value="BZIP"/>
    <property type="match status" value="1"/>
</dbReference>
<evidence type="ECO:0000313" key="10">
    <source>
        <dbReference type="Proteomes" id="UP000796880"/>
    </source>
</evidence>
<dbReference type="PANTHER" id="PTHR13690:SF103">
    <property type="entry name" value="BZIP TRANSCRIPTION FACTOR 18"/>
    <property type="match status" value="1"/>
</dbReference>
<protein>
    <recommendedName>
        <fullName evidence="8">BZIP domain-containing protein</fullName>
    </recommendedName>
</protein>
<dbReference type="CDD" id="cd14703">
    <property type="entry name" value="bZIP_plant_RF2"/>
    <property type="match status" value="1"/>
</dbReference>
<dbReference type="OrthoDB" id="1435597at2759"/>
<reference evidence="9" key="1">
    <citation type="submission" date="2020-03" db="EMBL/GenBank/DDBJ databases">
        <title>A high-quality chromosome-level genome assembly of a woody plant with both climbing and erect habits, Rhamnella rubrinervis.</title>
        <authorList>
            <person name="Lu Z."/>
            <person name="Yang Y."/>
            <person name="Zhu X."/>
            <person name="Sun Y."/>
        </authorList>
    </citation>
    <scope>NUCLEOTIDE SEQUENCE</scope>
    <source>
        <strain evidence="9">BYM</strain>
        <tissue evidence="9">Leaf</tissue>
    </source>
</reference>
<dbReference type="GO" id="GO:0005634">
    <property type="term" value="C:nucleus"/>
    <property type="evidence" value="ECO:0007669"/>
    <property type="project" value="UniProtKB-SubCell"/>
</dbReference>
<dbReference type="FunFam" id="1.20.5.170:FF:000009">
    <property type="entry name" value="probable transcription factor PosF21"/>
    <property type="match status" value="1"/>
</dbReference>
<feature type="region of interest" description="Disordered" evidence="7">
    <location>
        <begin position="101"/>
        <end position="151"/>
    </location>
</feature>
<organism evidence="9 10">
    <name type="scientific">Rhamnella rubrinervis</name>
    <dbReference type="NCBI Taxonomy" id="2594499"/>
    <lineage>
        <taxon>Eukaryota</taxon>
        <taxon>Viridiplantae</taxon>
        <taxon>Streptophyta</taxon>
        <taxon>Embryophyta</taxon>
        <taxon>Tracheophyta</taxon>
        <taxon>Spermatophyta</taxon>
        <taxon>Magnoliopsida</taxon>
        <taxon>eudicotyledons</taxon>
        <taxon>Gunneridae</taxon>
        <taxon>Pentapetalae</taxon>
        <taxon>rosids</taxon>
        <taxon>fabids</taxon>
        <taxon>Rosales</taxon>
        <taxon>Rhamnaceae</taxon>
        <taxon>rhamnoid group</taxon>
        <taxon>Rhamneae</taxon>
        <taxon>Rhamnella</taxon>
    </lineage>
</organism>
<dbReference type="InterPro" id="IPR004827">
    <property type="entry name" value="bZIP"/>
</dbReference>
<accession>A0A8K0DLM8</accession>
<dbReference type="Proteomes" id="UP000796880">
    <property type="component" value="Unassembled WGS sequence"/>
</dbReference>
<feature type="region of interest" description="Disordered" evidence="7">
    <location>
        <begin position="357"/>
        <end position="378"/>
    </location>
</feature>
<keyword evidence="10" id="KW-1185">Reference proteome</keyword>